<protein>
    <submittedName>
        <fullName evidence="2">Uncharacterized protein</fullName>
    </submittedName>
</protein>
<organism evidence="2 3">
    <name type="scientific">Microbispora oryzae</name>
    <dbReference type="NCBI Taxonomy" id="2806554"/>
    <lineage>
        <taxon>Bacteria</taxon>
        <taxon>Bacillati</taxon>
        <taxon>Actinomycetota</taxon>
        <taxon>Actinomycetes</taxon>
        <taxon>Streptosporangiales</taxon>
        <taxon>Streptosporangiaceae</taxon>
        <taxon>Microbispora</taxon>
    </lineage>
</organism>
<sequence>MLMWHRIGLDHLYEPGIGAANHMARDEARIFSAIWSDQDYLDLEPGPQRLYLFLLSQPDLSYCGVIALRESRWARKAKGMTADDIRADLKALANTSSKPFIVVDEDTEEVFVRSLIRRDGIWKQPNIMKSAREAARLIESPGIRTALAEELKRIPIEESDSRIARRVLAEFLEDLGEKATFPTDIPSANPSPDPSQGKGVRGKGSNSPAVGGEGSLSSSGADAPDQEETQPIREDVERVCAHLADRIEANGSKRPTITKTWRDAARLLMDRDGRTEDQVHRAIDWCQNDEFWRSNILSMPTLREKYDQLRLKAAAATGNGGRDSPEQATTDKRVAQAQALKSKFAASPPPNIAGELPR</sequence>
<comment type="caution">
    <text evidence="2">The sequence shown here is derived from an EMBL/GenBank/DDBJ whole genome shotgun (WGS) entry which is preliminary data.</text>
</comment>
<evidence type="ECO:0000256" key="1">
    <source>
        <dbReference type="SAM" id="MobiDB-lite"/>
    </source>
</evidence>
<keyword evidence="3" id="KW-1185">Reference proteome</keyword>
<dbReference type="Proteomes" id="UP000674234">
    <property type="component" value="Unassembled WGS sequence"/>
</dbReference>
<feature type="compositionally biased region" description="Basic and acidic residues" evidence="1">
    <location>
        <begin position="323"/>
        <end position="334"/>
    </location>
</feature>
<name>A0A940WNV7_9ACTN</name>
<evidence type="ECO:0000313" key="2">
    <source>
        <dbReference type="EMBL" id="MBP2704451.1"/>
    </source>
</evidence>
<dbReference type="RefSeq" id="WP_210155756.1">
    <property type="nucleotide sequence ID" value="NZ_JAFCNB010000005.1"/>
</dbReference>
<gene>
    <name evidence="2" type="ORF">JOL79_11560</name>
</gene>
<feature type="region of interest" description="Disordered" evidence="1">
    <location>
        <begin position="179"/>
        <end position="232"/>
    </location>
</feature>
<evidence type="ECO:0000313" key="3">
    <source>
        <dbReference type="Proteomes" id="UP000674234"/>
    </source>
</evidence>
<dbReference type="AlphaFoldDB" id="A0A940WNV7"/>
<proteinExistence type="predicted"/>
<reference evidence="2" key="1">
    <citation type="submission" date="2021-02" db="EMBL/GenBank/DDBJ databases">
        <title>Draft genome sequence of Microbispora sp. RL4-1S isolated from rice leaves in Thailand.</title>
        <authorList>
            <person name="Muangham S."/>
            <person name="Duangmal K."/>
        </authorList>
    </citation>
    <scope>NUCLEOTIDE SEQUENCE</scope>
    <source>
        <strain evidence="2">RL4-1S</strain>
    </source>
</reference>
<accession>A0A940WNV7</accession>
<feature type="region of interest" description="Disordered" evidence="1">
    <location>
        <begin position="315"/>
        <end position="358"/>
    </location>
</feature>
<dbReference type="EMBL" id="JAFCNB010000005">
    <property type="protein sequence ID" value="MBP2704451.1"/>
    <property type="molecule type" value="Genomic_DNA"/>
</dbReference>